<evidence type="ECO:0000313" key="1">
    <source>
        <dbReference type="EMBL" id="KAL0069161.1"/>
    </source>
</evidence>
<name>A0ABR3A5L5_9AGAR</name>
<gene>
    <name evidence="1" type="ORF">AAF712_003849</name>
</gene>
<dbReference type="Proteomes" id="UP001437256">
    <property type="component" value="Unassembled WGS sequence"/>
</dbReference>
<dbReference type="EMBL" id="JBBXMP010000014">
    <property type="protein sequence ID" value="KAL0069161.1"/>
    <property type="molecule type" value="Genomic_DNA"/>
</dbReference>
<keyword evidence="2" id="KW-1185">Reference proteome</keyword>
<reference evidence="1 2" key="1">
    <citation type="submission" date="2024-05" db="EMBL/GenBank/DDBJ databases">
        <title>A draft genome resource for the thread blight pathogen Marasmius tenuissimus strain MS-2.</title>
        <authorList>
            <person name="Yulfo-Soto G.E."/>
            <person name="Baruah I.K."/>
            <person name="Amoako-Attah I."/>
            <person name="Bukari Y."/>
            <person name="Meinhardt L.W."/>
            <person name="Bailey B.A."/>
            <person name="Cohen S.P."/>
        </authorList>
    </citation>
    <scope>NUCLEOTIDE SEQUENCE [LARGE SCALE GENOMIC DNA]</scope>
    <source>
        <strain evidence="1 2">MS-2</strain>
    </source>
</reference>
<organism evidence="1 2">
    <name type="scientific">Marasmius tenuissimus</name>
    <dbReference type="NCBI Taxonomy" id="585030"/>
    <lineage>
        <taxon>Eukaryota</taxon>
        <taxon>Fungi</taxon>
        <taxon>Dikarya</taxon>
        <taxon>Basidiomycota</taxon>
        <taxon>Agaricomycotina</taxon>
        <taxon>Agaricomycetes</taxon>
        <taxon>Agaricomycetidae</taxon>
        <taxon>Agaricales</taxon>
        <taxon>Marasmiineae</taxon>
        <taxon>Marasmiaceae</taxon>
        <taxon>Marasmius</taxon>
    </lineage>
</organism>
<sequence length="375" mass="42677">MSRRTSPRYPYSGRSSPLPLSAYNHSTLFGYLVQNATSDFMLSALSQQGTLLQYPDGIDRYQHILHVGSRFHRQPVAKFPENSWTFTFDCYLPGLVHQLERPAETLMEDGRTRLTILNHIIERAHLYLDFRQDRTSHNYSEAWLSQAAHVFHVLGIPREEWEDFALFSDPFIPLSLEPFGFAQSHRNCDFRFDPPYYLFVLPPPQLLDTTPDLVSWAQSPTESLYYWSVDPDGSSRMSEAHHMALGLPCFLKVAILPQGWKAEIYDLMRQWQEAKGFDPTTTDFARSMGYPIIEILPQENNRFETFVENGESTGPKGELGPDSMQVDEAVEIVPGSQDPSFPPQVSEGSASMDVDMEDCSNRMASLSVEAMLMDG</sequence>
<accession>A0ABR3A5L5</accession>
<comment type="caution">
    <text evidence="1">The sequence shown here is derived from an EMBL/GenBank/DDBJ whole genome shotgun (WGS) entry which is preliminary data.</text>
</comment>
<proteinExistence type="predicted"/>
<protein>
    <submittedName>
        <fullName evidence="1">Uncharacterized protein</fullName>
    </submittedName>
</protein>
<evidence type="ECO:0000313" key="2">
    <source>
        <dbReference type="Proteomes" id="UP001437256"/>
    </source>
</evidence>